<evidence type="ECO:0000313" key="8">
    <source>
        <dbReference type="EMBL" id="CAK8696867.1"/>
    </source>
</evidence>
<dbReference type="Pfam" id="PF16561">
    <property type="entry name" value="AMPK1_CBM"/>
    <property type="match status" value="1"/>
</dbReference>
<evidence type="ECO:0000259" key="7">
    <source>
        <dbReference type="Pfam" id="PF16561"/>
    </source>
</evidence>
<protein>
    <recommendedName>
        <fullName evidence="4">5'-AMP-activated protein kinase subunit beta-1</fullName>
    </recommendedName>
</protein>
<feature type="chain" id="PRO_5047083159" description="5'-AMP-activated protein kinase subunit beta-1" evidence="6">
    <location>
        <begin position="25"/>
        <end position="245"/>
    </location>
</feature>
<accession>A0ABP0GZ78</accession>
<evidence type="ECO:0000256" key="4">
    <source>
        <dbReference type="ARBA" id="ARBA00040010"/>
    </source>
</evidence>
<feature type="compositionally biased region" description="Polar residues" evidence="5">
    <location>
        <begin position="133"/>
        <end position="149"/>
    </location>
</feature>
<organism evidence="8 9">
    <name type="scientific">Clavelina lepadiformis</name>
    <name type="common">Light-bulb sea squirt</name>
    <name type="synonym">Ascidia lepadiformis</name>
    <dbReference type="NCBI Taxonomy" id="159417"/>
    <lineage>
        <taxon>Eukaryota</taxon>
        <taxon>Metazoa</taxon>
        <taxon>Chordata</taxon>
        <taxon>Tunicata</taxon>
        <taxon>Ascidiacea</taxon>
        <taxon>Aplousobranchia</taxon>
        <taxon>Clavelinidae</taxon>
        <taxon>Clavelina</taxon>
    </lineage>
</organism>
<feature type="compositionally biased region" description="Polar residues" evidence="5">
    <location>
        <begin position="108"/>
        <end position="123"/>
    </location>
</feature>
<sequence length="245" mass="27141">MGGLLSRLAVSVMTLFGFAPKARIAVESSPHGDAATSPCAPENDQEHVPTVRKHVSSSDDYNPLGINCSTYAKNTDNRKDDMRAQNTEEQRHDDSLANEDFEDDVQGHSPSMNKTHSQFSLHSNESRGGPQAATPSISHTSTANVNDTHLSGDTIKRRIVWLGDAQSVFVTGSWLGWSDKIQLTKQTNGTDYFWETDVEFLLDAVESDVVEVKFIVDDVWMTSPHMPTKINEVGTMNNLIYLNQE</sequence>
<comment type="subunit">
    <text evidence="3">AMPK is a heterotrimer of an alpha catalytic subunit (PRKAA1 or PRKAA2), a beta (PRKAB1 or PRKAB2) and a gamma non-catalytic subunits (PRKAG1, PRKAG2 or PRKAG3). Interacts with FNIP1 and FNIP2.</text>
</comment>
<feature type="region of interest" description="Disordered" evidence="5">
    <location>
        <begin position="29"/>
        <end position="149"/>
    </location>
</feature>
<dbReference type="CDD" id="cd02859">
    <property type="entry name" value="E_set_AMPKbeta_like_N"/>
    <property type="match status" value="1"/>
</dbReference>
<comment type="caution">
    <text evidence="8">The sequence shown here is derived from an EMBL/GenBank/DDBJ whole genome shotgun (WGS) entry which is preliminary data.</text>
</comment>
<dbReference type="InterPro" id="IPR032640">
    <property type="entry name" value="AMPK1_CBM"/>
</dbReference>
<dbReference type="Gene3D" id="2.60.40.10">
    <property type="entry name" value="Immunoglobulins"/>
    <property type="match status" value="1"/>
</dbReference>
<dbReference type="InterPro" id="IPR013783">
    <property type="entry name" value="Ig-like_fold"/>
</dbReference>
<evidence type="ECO:0000256" key="6">
    <source>
        <dbReference type="SAM" id="SignalP"/>
    </source>
</evidence>
<keyword evidence="9" id="KW-1185">Reference proteome</keyword>
<comment type="function">
    <text evidence="2">Non-catalytic subunit of AMP-activated protein kinase (AMPK), an energy sensor protein kinase that plays a key role in regulating cellular energy metabolism. In response to reduction of intracellular ATP levels, AMPK activates energy-producing pathways and inhibits energy-consuming processes: inhibits protein, carbohydrate and lipid biosynthesis, as well as cell growth and proliferation. AMPK acts via direct phosphorylation of metabolic enzymes, and by longer-term effects via phosphorylation of transcription regulators. Also acts as a regulator of cellular polarity by remodeling the actin cytoskeleton; probably by indirectly activating myosin. Beta non-catalytic subunit acts as a scaffold on which the AMPK complex assembles, via its C-terminus that bridges alpha (PRKAA1 or PRKAA2) and gamma subunits (PRKAG1, PRKAG2 or PRKAG3).</text>
</comment>
<evidence type="ECO:0000313" key="9">
    <source>
        <dbReference type="Proteomes" id="UP001642483"/>
    </source>
</evidence>
<keyword evidence="6" id="KW-0732">Signal</keyword>
<dbReference type="InterPro" id="IPR014756">
    <property type="entry name" value="Ig_E-set"/>
</dbReference>
<evidence type="ECO:0000256" key="1">
    <source>
        <dbReference type="ARBA" id="ARBA00010926"/>
    </source>
</evidence>
<feature type="signal peptide" evidence="6">
    <location>
        <begin position="1"/>
        <end position="24"/>
    </location>
</feature>
<comment type="similarity">
    <text evidence="1">Belongs to the 5'-AMP-activated protein kinase beta subunit family.</text>
</comment>
<dbReference type="EMBL" id="CAWYQH010000163">
    <property type="protein sequence ID" value="CAK8696867.1"/>
    <property type="molecule type" value="Genomic_DNA"/>
</dbReference>
<evidence type="ECO:0000256" key="2">
    <source>
        <dbReference type="ARBA" id="ARBA00025180"/>
    </source>
</evidence>
<gene>
    <name evidence="8" type="ORF">CVLEPA_LOCUS30180</name>
</gene>
<dbReference type="PANTHER" id="PTHR10343:SF84">
    <property type="entry name" value="5'-AMP-ACTIVATED PROTEIN KINASE SUBUNIT BETA-1"/>
    <property type="match status" value="1"/>
</dbReference>
<evidence type="ECO:0000256" key="3">
    <source>
        <dbReference type="ARBA" id="ARBA00025878"/>
    </source>
</evidence>
<dbReference type="SUPFAM" id="SSF81296">
    <property type="entry name" value="E set domains"/>
    <property type="match status" value="1"/>
</dbReference>
<dbReference type="Proteomes" id="UP001642483">
    <property type="component" value="Unassembled WGS sequence"/>
</dbReference>
<name>A0ABP0GZ78_CLALP</name>
<dbReference type="PANTHER" id="PTHR10343">
    <property type="entry name" value="5'-AMP-ACTIVATED PROTEIN KINASE , BETA SUBUNIT"/>
    <property type="match status" value="1"/>
</dbReference>
<reference evidence="8 9" key="1">
    <citation type="submission" date="2024-02" db="EMBL/GenBank/DDBJ databases">
        <authorList>
            <person name="Daric V."/>
            <person name="Darras S."/>
        </authorList>
    </citation>
    <scope>NUCLEOTIDE SEQUENCE [LARGE SCALE GENOMIC DNA]</scope>
</reference>
<evidence type="ECO:0000256" key="5">
    <source>
        <dbReference type="SAM" id="MobiDB-lite"/>
    </source>
</evidence>
<feature type="domain" description="AMP-activated protein kinase glycogen-binding" evidence="7">
    <location>
        <begin position="158"/>
        <end position="243"/>
    </location>
</feature>
<feature type="compositionally biased region" description="Basic and acidic residues" evidence="5">
    <location>
        <begin position="75"/>
        <end position="95"/>
    </location>
</feature>
<dbReference type="InterPro" id="IPR050827">
    <property type="entry name" value="CRP1_MDG1_kinase"/>
</dbReference>
<proteinExistence type="inferred from homology"/>